<proteinExistence type="predicted"/>
<accession>A0ABX0UPX9</accession>
<name>A0ABX0UPX9_9BACT</name>
<dbReference type="EMBL" id="JAASQJ010000004">
    <property type="protein sequence ID" value="NIJ55052.1"/>
    <property type="molecule type" value="Genomic_DNA"/>
</dbReference>
<dbReference type="Proteomes" id="UP001179181">
    <property type="component" value="Unassembled WGS sequence"/>
</dbReference>
<gene>
    <name evidence="2" type="ORF">FHS68_004239</name>
</gene>
<evidence type="ECO:0000313" key="3">
    <source>
        <dbReference type="Proteomes" id="UP001179181"/>
    </source>
</evidence>
<dbReference type="InterPro" id="IPR014917">
    <property type="entry name" value="DUF1800"/>
</dbReference>
<evidence type="ECO:0000313" key="2">
    <source>
        <dbReference type="EMBL" id="NIJ55052.1"/>
    </source>
</evidence>
<dbReference type="RefSeq" id="WP_167274272.1">
    <property type="nucleotide sequence ID" value="NZ_JAASQJ010000004.1"/>
</dbReference>
<comment type="caution">
    <text evidence="2">The sequence shown here is derived from an EMBL/GenBank/DDBJ whole genome shotgun (WGS) entry which is preliminary data.</text>
</comment>
<dbReference type="Pfam" id="PF08811">
    <property type="entry name" value="DUF1800"/>
    <property type="match status" value="1"/>
</dbReference>
<evidence type="ECO:0000256" key="1">
    <source>
        <dbReference type="SAM" id="MobiDB-lite"/>
    </source>
</evidence>
<organism evidence="2 3">
    <name type="scientific">Dyadobacter arcticus</name>
    <dbReference type="NCBI Taxonomy" id="1078754"/>
    <lineage>
        <taxon>Bacteria</taxon>
        <taxon>Pseudomonadati</taxon>
        <taxon>Bacteroidota</taxon>
        <taxon>Cytophagia</taxon>
        <taxon>Cytophagales</taxon>
        <taxon>Spirosomataceae</taxon>
        <taxon>Dyadobacter</taxon>
    </lineage>
</organism>
<reference evidence="2 3" key="1">
    <citation type="submission" date="2020-03" db="EMBL/GenBank/DDBJ databases">
        <title>Genomic Encyclopedia of Type Strains, Phase IV (KMG-IV): sequencing the most valuable type-strain genomes for metagenomic binning, comparative biology and taxonomic classification.</title>
        <authorList>
            <person name="Goeker M."/>
        </authorList>
    </citation>
    <scope>NUCLEOTIDE SEQUENCE [LARGE SCALE GENOMIC DNA]</scope>
    <source>
        <strain evidence="2 3">DSM 102865</strain>
    </source>
</reference>
<feature type="region of interest" description="Disordered" evidence="1">
    <location>
        <begin position="241"/>
        <end position="261"/>
    </location>
</feature>
<protein>
    <submittedName>
        <fullName evidence="2">Uncharacterized protein (DUF1800 family)</fullName>
    </submittedName>
</protein>
<sequence>MKRKTKLWFVWTLIVALSFLIVSFRNENALKPGQFPYRQAGLTDEQAVAHLLSRFTYGVKTGQIKDVMKISPERWFALQLEGGLPDDTLDELLRQYPALKLNNSEVVNTYPRNARILQMAVKDGVIKKDSLSAAGKSEYRALLATYMKANGYQPQKELVRQFINQKIWRAAYSNNQLHEVLTEFWFNHFNVSFSKNQCAPFIPAYERDVIRPMTTAKFGDLLLATAQSPAMLYYLDNFSSSSADTNRNSGKKPGMQPMPLRKRTKGINENYAREVMELHTLGVDGGYTQQDVTEAARILTGWTVYPLDSNAYGKMVQKRLERMDRNQAKGYVRIGDFLFTPNRHDAGEKQVLGQKFGKVEGYQEGVKLLAMLANHPSTARFICKKLAVRFVSDNPPQSLLDKMVHTFQTKDGSIAAVLTTMVYAPEFWDKKAVGVKTKSPFELVISAVRGLDAEIRQPYQLYTWASKIGQNIYHYQAPTGFPDYAGYWINTGALLNRINFGLAIESGKIPGVKANPAGISVGSPEFQRR</sequence>
<keyword evidence="3" id="KW-1185">Reference proteome</keyword>